<dbReference type="GO" id="GO:0043066">
    <property type="term" value="P:negative regulation of apoptotic process"/>
    <property type="evidence" value="ECO:0007669"/>
    <property type="project" value="TreeGrafter"/>
</dbReference>
<dbReference type="GO" id="GO:0044344">
    <property type="term" value="P:cellular response to fibroblast growth factor stimulus"/>
    <property type="evidence" value="ECO:0007669"/>
    <property type="project" value="TreeGrafter"/>
</dbReference>
<dbReference type="HOGENOM" id="CLU_241876_0_0_1"/>
<dbReference type="PANTHER" id="PTHR46392:SF1">
    <property type="entry name" value="DUAL SERINE_THREONINE AND TYROSINE PROTEIN KINASE"/>
    <property type="match status" value="1"/>
</dbReference>
<sequence>MVDTLPFELSTFSKHSRHLKRILKQTQCSLDEMRTRSKFYAEQIAGVTFTAAELIKIKKVIEHPPCFIVLGQNTYGKTCVVNGLFSQTILPYTTDVDETANWRGICFQYGVCNQASLILPDSFELAVPLKSHIGPWITVHAEDLTLDGEAKNDPAQRYAILEIRLRQALLKDDVKVIVTPSKFSDGMQDFIVKQTEDAIPLLIYAIADDTLSSNDLEELIQLKSILPNVPVFFVRTPPMAPTELTESEQHTRTWMQPSGKTPTSPFTQPQMDSQKNWANICQNLREIGYLTTRSTSRHNTYEKDVESEFVESFENFGTIHSFVRHFLKSQVVQATTLLNDCHSRFLRMFIMSAFDMTRDMLITPKRLEYAREREVELFNTLNDIASHKQDEIRNLIADTITSMKDELVEKAAAYQFKSVEISADGDIKTASELKVCTNEIEDLILGDLNINIAQKLINSIQFLKESIVGTLERCLHSLEFSCKEEGDSPQASAALAQVLNSAYKIEITAKTSSSFMSFLWEKMKQVVQSMPWNTPPRVDSEWRRKVAIDMINRLSDWRLAKSISSQFRDKLKDSHDFFLSSLRELELRHTGRLEKTEERRLKLRKQVAPKLARYALESTSLRDNLLYGMPAMEREIGRGQYGVVYACNSWGTYSPCAIKSVVPPDEKHWNDLAMEYYYTRSVPPHSHVVTIRGSVIDYSYGGGTSPAVLLIMERFQKDLHTAIKSGLNWLNRLQVAIDVVQGIRFLHSQGLIHRDIKLKNVLLDKNNRAKITDLGFCKSEAMMSGSIVGTPIHMAPELFSGRYDSTVDVYAFGILFWYICAGHVRLPYVYEQCQNKDQLWTAVRRAVILGSRPERLPQFDDLSWELMEQCWAGDSIIRPLLGDVENKLRQIKEKYSHTPLSVNEDQQPDFNFGLMSSSPFLDYREIENSAFTTEEWTAINRLVDDKPISFFVLGQNSFSKTCVVNELFSQIIIPHIIEAGDRSCLDDICLNYEGVFIKQRTLFPYNSNFGTTTYITAGRPQISVRADDLMFGKGATRDPNQRYTRLEIQVRKSVLEDNYRIIITSDHFFNEMETFIKKHMETTTPILIYSISEETLSKTEMAELKQLIKLLPNVPIFLFGRFLYHLHSCKRIHENTTESYEWLDSKHSVNEHEVRLCAEKELELVDALNYVASHHQDEFRDLIADTISCMKEELIHKAALHQFTTIQIPDNGTVKTYQELKICNNEIEAFILGDLNARIERDLISSFHCLKEGFVGTLQRSLHILENGFKIDAEKFQTSGALALILNSIAENMPWNKLPKVDADWKQKIATNVIARINSRRLASDIGLQLCETVKESHNLFVESLEELSVQYIGRLERDFADERKIRKCVVPDLSDITLRSAALRDTLLHGLPELGKKIACGRFGVAYNCGEWNGHSQCAMKTIIPPNSLIWKTLSVELHYAMSLPTHPNIVSIWGTVIDHEHRKGSSPAVCIIMDKFKTDLHTGIDKGLSWLRRLHIAIDVVEGLCFLHSKKLIHRNIKLRNILLDETQRAKITDFGCCTEETFTSLPVPVHLAPELFRGSYNYATDVYAFGVLFWYICVGRVLIPTAYRYCYTKQFLYAVVKDGHRPERFPHFNDPCWEIMEKCWAGESNSRPFIVEVKNQLYDIRQKEFILKRRTYYQQLAADLKK</sequence>
<evidence type="ECO:0000256" key="15">
    <source>
        <dbReference type="ARBA" id="ARBA00051680"/>
    </source>
</evidence>
<evidence type="ECO:0000256" key="17">
    <source>
        <dbReference type="SAM" id="MobiDB-lite"/>
    </source>
</evidence>
<evidence type="ECO:0000256" key="2">
    <source>
        <dbReference type="ARBA" id="ARBA00013203"/>
    </source>
</evidence>
<dbReference type="SMART" id="SM00220">
    <property type="entry name" value="S_TKc"/>
    <property type="match status" value="2"/>
</dbReference>
<evidence type="ECO:0000256" key="11">
    <source>
        <dbReference type="ARBA" id="ARBA00041268"/>
    </source>
</evidence>
<evidence type="ECO:0000256" key="18">
    <source>
        <dbReference type="SAM" id="Phobius"/>
    </source>
</evidence>
<keyword evidence="7" id="KW-0418">Kinase</keyword>
<evidence type="ECO:0000256" key="16">
    <source>
        <dbReference type="PROSITE-ProRule" id="PRU10141"/>
    </source>
</evidence>
<dbReference type="EC" id="2.7.12.1" evidence="2"/>
<keyword evidence="21" id="KW-1185">Reference proteome</keyword>
<dbReference type="InterPro" id="IPR011009">
    <property type="entry name" value="Kinase-like_dom_sf"/>
</dbReference>
<keyword evidence="18" id="KW-1133">Transmembrane helix</keyword>
<evidence type="ECO:0000256" key="3">
    <source>
        <dbReference type="ARBA" id="ARBA00022490"/>
    </source>
</evidence>
<evidence type="ECO:0000256" key="5">
    <source>
        <dbReference type="ARBA" id="ARBA00022679"/>
    </source>
</evidence>
<keyword evidence="8 16" id="KW-0067">ATP-binding</keyword>
<dbReference type="SUPFAM" id="SSF56112">
    <property type="entry name" value="Protein kinase-like (PK-like)"/>
    <property type="match status" value="2"/>
</dbReference>
<evidence type="ECO:0000256" key="10">
    <source>
        <dbReference type="ARBA" id="ARBA00040421"/>
    </source>
</evidence>
<dbReference type="InterPro" id="IPR008271">
    <property type="entry name" value="Ser/Thr_kinase_AS"/>
</dbReference>
<dbReference type="GO" id="GO:0045743">
    <property type="term" value="P:positive regulation of fibroblast growth factor receptor signaling pathway"/>
    <property type="evidence" value="ECO:0007669"/>
    <property type="project" value="TreeGrafter"/>
</dbReference>
<keyword evidence="9" id="KW-0829">Tyrosine-protein kinase</keyword>
<protein>
    <recommendedName>
        <fullName evidence="10">Dual serine/threonine and tyrosine protein kinase</fullName>
        <ecNumber evidence="2">2.7.12.1</ecNumber>
    </recommendedName>
    <alternativeName>
        <fullName evidence="12">Dusty protein kinase</fullName>
    </alternativeName>
    <alternativeName>
        <fullName evidence="11">Receptor-interacting serine/threonine-protein kinase 5</fullName>
    </alternativeName>
</protein>
<evidence type="ECO:0000313" key="20">
    <source>
        <dbReference type="EnsemblMetazoa" id="SMAR014966-PA"/>
    </source>
</evidence>
<dbReference type="InterPro" id="IPR000719">
    <property type="entry name" value="Prot_kinase_dom"/>
</dbReference>
<keyword evidence="18" id="KW-0812">Transmembrane</keyword>
<feature type="compositionally biased region" description="Polar residues" evidence="17">
    <location>
        <begin position="252"/>
        <end position="269"/>
    </location>
</feature>
<dbReference type="GO" id="GO:0005524">
    <property type="term" value="F:ATP binding"/>
    <property type="evidence" value="ECO:0007669"/>
    <property type="project" value="UniProtKB-UniRule"/>
</dbReference>
<dbReference type="GO" id="GO:0070374">
    <property type="term" value="P:positive regulation of ERK1 and ERK2 cascade"/>
    <property type="evidence" value="ECO:0007669"/>
    <property type="project" value="TreeGrafter"/>
</dbReference>
<dbReference type="GO" id="GO:0006950">
    <property type="term" value="P:response to stress"/>
    <property type="evidence" value="ECO:0007669"/>
    <property type="project" value="UniProtKB-ARBA"/>
</dbReference>
<evidence type="ECO:0000256" key="12">
    <source>
        <dbReference type="ARBA" id="ARBA00042638"/>
    </source>
</evidence>
<dbReference type="GO" id="GO:0005737">
    <property type="term" value="C:cytoplasm"/>
    <property type="evidence" value="ECO:0007669"/>
    <property type="project" value="UniProtKB-SubCell"/>
</dbReference>
<dbReference type="GO" id="GO:0004674">
    <property type="term" value="F:protein serine/threonine kinase activity"/>
    <property type="evidence" value="ECO:0007669"/>
    <property type="project" value="UniProtKB-KW"/>
</dbReference>
<dbReference type="Proteomes" id="UP000014500">
    <property type="component" value="Unassembled WGS sequence"/>
</dbReference>
<dbReference type="PANTHER" id="PTHR46392">
    <property type="entry name" value="DUAL SERINE/THREONINE AND TYROSINE PROTEIN KINASE"/>
    <property type="match status" value="1"/>
</dbReference>
<dbReference type="GO" id="GO:0004712">
    <property type="term" value="F:protein serine/threonine/tyrosine kinase activity"/>
    <property type="evidence" value="ECO:0007669"/>
    <property type="project" value="UniProtKB-EC"/>
</dbReference>
<keyword evidence="18" id="KW-0472">Membrane</keyword>
<dbReference type="GO" id="GO:0004713">
    <property type="term" value="F:protein tyrosine kinase activity"/>
    <property type="evidence" value="ECO:0007669"/>
    <property type="project" value="UniProtKB-KW"/>
</dbReference>
<organism evidence="20 21">
    <name type="scientific">Strigamia maritima</name>
    <name type="common">European centipede</name>
    <name type="synonym">Geophilus maritimus</name>
    <dbReference type="NCBI Taxonomy" id="126957"/>
    <lineage>
        <taxon>Eukaryota</taxon>
        <taxon>Metazoa</taxon>
        <taxon>Ecdysozoa</taxon>
        <taxon>Arthropoda</taxon>
        <taxon>Myriapoda</taxon>
        <taxon>Chilopoda</taxon>
        <taxon>Pleurostigmophora</taxon>
        <taxon>Geophilomorpha</taxon>
        <taxon>Linotaeniidae</taxon>
        <taxon>Strigamia</taxon>
    </lineage>
</organism>
<evidence type="ECO:0000313" key="21">
    <source>
        <dbReference type="Proteomes" id="UP000014500"/>
    </source>
</evidence>
<dbReference type="EnsemblMetazoa" id="SMAR014966-RA">
    <property type="protein sequence ID" value="SMAR014966-PA"/>
    <property type="gene ID" value="SMAR014966"/>
</dbReference>
<comment type="catalytic activity">
    <reaction evidence="15">
        <text>L-tyrosyl-[protein] + ATP = O-phospho-L-tyrosyl-[protein] + ADP + H(+)</text>
        <dbReference type="Rhea" id="RHEA:10596"/>
        <dbReference type="Rhea" id="RHEA-COMP:10136"/>
        <dbReference type="Rhea" id="RHEA-COMP:20101"/>
        <dbReference type="ChEBI" id="CHEBI:15378"/>
        <dbReference type="ChEBI" id="CHEBI:30616"/>
        <dbReference type="ChEBI" id="CHEBI:46858"/>
        <dbReference type="ChEBI" id="CHEBI:61978"/>
        <dbReference type="ChEBI" id="CHEBI:456216"/>
        <dbReference type="EC" id="2.7.12.1"/>
    </reaction>
</comment>
<evidence type="ECO:0000256" key="13">
    <source>
        <dbReference type="ARBA" id="ARBA00049003"/>
    </source>
</evidence>
<feature type="binding site" evidence="16">
    <location>
        <position position="659"/>
    </location>
    <ligand>
        <name>ATP</name>
        <dbReference type="ChEBI" id="CHEBI:30616"/>
    </ligand>
</feature>
<feature type="domain" description="Protein kinase" evidence="19">
    <location>
        <begin position="1393"/>
        <end position="1653"/>
    </location>
</feature>
<evidence type="ECO:0000256" key="1">
    <source>
        <dbReference type="ARBA" id="ARBA00004496"/>
    </source>
</evidence>
<evidence type="ECO:0000256" key="7">
    <source>
        <dbReference type="ARBA" id="ARBA00022777"/>
    </source>
</evidence>
<evidence type="ECO:0000256" key="8">
    <source>
        <dbReference type="ARBA" id="ARBA00022840"/>
    </source>
</evidence>
<dbReference type="PROSITE" id="PS00108">
    <property type="entry name" value="PROTEIN_KINASE_ST"/>
    <property type="match status" value="1"/>
</dbReference>
<comment type="subcellular location">
    <subcellularLocation>
        <location evidence="1">Cytoplasm</location>
    </subcellularLocation>
</comment>
<comment type="catalytic activity">
    <reaction evidence="14">
        <text>L-threonyl-[protein] + ATP = O-phospho-L-threonyl-[protein] + ADP + H(+)</text>
        <dbReference type="Rhea" id="RHEA:46608"/>
        <dbReference type="Rhea" id="RHEA-COMP:11060"/>
        <dbReference type="Rhea" id="RHEA-COMP:11605"/>
        <dbReference type="ChEBI" id="CHEBI:15378"/>
        <dbReference type="ChEBI" id="CHEBI:30013"/>
        <dbReference type="ChEBI" id="CHEBI:30616"/>
        <dbReference type="ChEBI" id="CHEBI:61977"/>
        <dbReference type="ChEBI" id="CHEBI:456216"/>
        <dbReference type="EC" id="2.7.12.1"/>
    </reaction>
</comment>
<feature type="domain" description="Protein kinase" evidence="19">
    <location>
        <begin position="630"/>
        <end position="900"/>
    </location>
</feature>
<dbReference type="Pfam" id="PF00069">
    <property type="entry name" value="Pkinase"/>
    <property type="match status" value="1"/>
</dbReference>
<dbReference type="InterPro" id="IPR017441">
    <property type="entry name" value="Protein_kinase_ATP_BS"/>
</dbReference>
<dbReference type="eggNOG" id="KOG0192">
    <property type="taxonomic scope" value="Eukaryota"/>
</dbReference>
<keyword evidence="4" id="KW-0723">Serine/threonine-protein kinase</keyword>
<feature type="region of interest" description="Disordered" evidence="17">
    <location>
        <begin position="242"/>
        <end position="269"/>
    </location>
</feature>
<dbReference type="InterPro" id="IPR051302">
    <property type="entry name" value="Dual_SerThr-Tyr_Kinase"/>
</dbReference>
<reference evidence="21" key="1">
    <citation type="submission" date="2011-05" db="EMBL/GenBank/DDBJ databases">
        <authorList>
            <person name="Richards S.R."/>
            <person name="Qu J."/>
            <person name="Jiang H."/>
            <person name="Jhangiani S.N."/>
            <person name="Agravi P."/>
            <person name="Goodspeed R."/>
            <person name="Gross S."/>
            <person name="Mandapat C."/>
            <person name="Jackson L."/>
            <person name="Mathew T."/>
            <person name="Pu L."/>
            <person name="Thornton R."/>
            <person name="Saada N."/>
            <person name="Wilczek-Boney K.B."/>
            <person name="Lee S."/>
            <person name="Kovar C."/>
            <person name="Wu Y."/>
            <person name="Scherer S.E."/>
            <person name="Worley K.C."/>
            <person name="Muzny D.M."/>
            <person name="Gibbs R."/>
        </authorList>
    </citation>
    <scope>NUCLEOTIDE SEQUENCE</scope>
    <source>
        <strain evidence="21">Brora</strain>
    </source>
</reference>
<dbReference type="PhylomeDB" id="T1JM86"/>
<dbReference type="InterPro" id="IPR001245">
    <property type="entry name" value="Ser-Thr/Tyr_kinase_cat_dom"/>
</dbReference>
<evidence type="ECO:0000256" key="6">
    <source>
        <dbReference type="ARBA" id="ARBA00022741"/>
    </source>
</evidence>
<evidence type="ECO:0000256" key="14">
    <source>
        <dbReference type="ARBA" id="ARBA00049308"/>
    </source>
</evidence>
<evidence type="ECO:0000256" key="9">
    <source>
        <dbReference type="ARBA" id="ARBA00023137"/>
    </source>
</evidence>
<feature type="transmembrane region" description="Helical" evidence="18">
    <location>
        <begin position="1569"/>
        <end position="1586"/>
    </location>
</feature>
<reference evidence="20" key="2">
    <citation type="submission" date="2015-02" db="UniProtKB">
        <authorList>
            <consortium name="EnsemblMetazoa"/>
        </authorList>
    </citation>
    <scope>IDENTIFICATION</scope>
</reference>
<proteinExistence type="predicted"/>
<evidence type="ECO:0000256" key="4">
    <source>
        <dbReference type="ARBA" id="ARBA00022527"/>
    </source>
</evidence>
<dbReference type="Pfam" id="PF07714">
    <property type="entry name" value="PK_Tyr_Ser-Thr"/>
    <property type="match status" value="1"/>
</dbReference>
<keyword evidence="6 16" id="KW-0547">Nucleotide-binding</keyword>
<evidence type="ECO:0000259" key="19">
    <source>
        <dbReference type="PROSITE" id="PS50011"/>
    </source>
</evidence>
<name>T1JM86_STRMM</name>
<keyword evidence="3" id="KW-0963">Cytoplasm</keyword>
<dbReference type="PROSITE" id="PS50011">
    <property type="entry name" value="PROTEIN_KINASE_DOM"/>
    <property type="match status" value="2"/>
</dbReference>
<dbReference type="STRING" id="126957.T1JM86"/>
<accession>T1JM86</accession>
<dbReference type="Gene3D" id="3.30.200.20">
    <property type="entry name" value="Phosphorylase Kinase, domain 1"/>
    <property type="match status" value="1"/>
</dbReference>
<dbReference type="EMBL" id="JH432161">
    <property type="status" value="NOT_ANNOTATED_CDS"/>
    <property type="molecule type" value="Genomic_DNA"/>
</dbReference>
<keyword evidence="5" id="KW-0808">Transferase</keyword>
<comment type="catalytic activity">
    <reaction evidence="13">
        <text>L-seryl-[protein] + ATP = O-phospho-L-seryl-[protein] + ADP + H(+)</text>
        <dbReference type="Rhea" id="RHEA:17989"/>
        <dbReference type="Rhea" id="RHEA-COMP:9863"/>
        <dbReference type="Rhea" id="RHEA-COMP:11604"/>
        <dbReference type="ChEBI" id="CHEBI:15378"/>
        <dbReference type="ChEBI" id="CHEBI:29999"/>
        <dbReference type="ChEBI" id="CHEBI:30616"/>
        <dbReference type="ChEBI" id="CHEBI:83421"/>
        <dbReference type="ChEBI" id="CHEBI:456216"/>
        <dbReference type="EC" id="2.7.12.1"/>
    </reaction>
</comment>
<dbReference type="PROSITE" id="PS00107">
    <property type="entry name" value="PROTEIN_KINASE_ATP"/>
    <property type="match status" value="1"/>
</dbReference>
<dbReference type="Gene3D" id="1.10.510.10">
    <property type="entry name" value="Transferase(Phosphotransferase) domain 1"/>
    <property type="match status" value="2"/>
</dbReference>